<proteinExistence type="predicted"/>
<dbReference type="EMBL" id="JAAIUW010000008">
    <property type="protein sequence ID" value="KAF7819881.1"/>
    <property type="molecule type" value="Genomic_DNA"/>
</dbReference>
<name>A0A834TEM8_9FABA</name>
<organism evidence="1 2">
    <name type="scientific">Senna tora</name>
    <dbReference type="NCBI Taxonomy" id="362788"/>
    <lineage>
        <taxon>Eukaryota</taxon>
        <taxon>Viridiplantae</taxon>
        <taxon>Streptophyta</taxon>
        <taxon>Embryophyta</taxon>
        <taxon>Tracheophyta</taxon>
        <taxon>Spermatophyta</taxon>
        <taxon>Magnoliopsida</taxon>
        <taxon>eudicotyledons</taxon>
        <taxon>Gunneridae</taxon>
        <taxon>Pentapetalae</taxon>
        <taxon>rosids</taxon>
        <taxon>fabids</taxon>
        <taxon>Fabales</taxon>
        <taxon>Fabaceae</taxon>
        <taxon>Caesalpinioideae</taxon>
        <taxon>Cassia clade</taxon>
        <taxon>Senna</taxon>
    </lineage>
</organism>
<comment type="caution">
    <text evidence="1">The sequence shown here is derived from an EMBL/GenBank/DDBJ whole genome shotgun (WGS) entry which is preliminary data.</text>
</comment>
<keyword evidence="2" id="KW-1185">Reference proteome</keyword>
<sequence length="40" mass="4359">MAAQRTRLVQINASAKQTTMLVIKTSDTQPRTNLNGATNN</sequence>
<evidence type="ECO:0000313" key="2">
    <source>
        <dbReference type="Proteomes" id="UP000634136"/>
    </source>
</evidence>
<reference evidence="1" key="1">
    <citation type="submission" date="2020-09" db="EMBL/GenBank/DDBJ databases">
        <title>Genome-Enabled Discovery of Anthraquinone Biosynthesis in Senna tora.</title>
        <authorList>
            <person name="Kang S.-H."/>
            <person name="Pandey R.P."/>
            <person name="Lee C.-M."/>
            <person name="Sim J.-S."/>
            <person name="Jeong J.-T."/>
            <person name="Choi B.-S."/>
            <person name="Jung M."/>
            <person name="Ginzburg D."/>
            <person name="Zhao K."/>
            <person name="Won S.Y."/>
            <person name="Oh T.-J."/>
            <person name="Yu Y."/>
            <person name="Kim N.-H."/>
            <person name="Lee O.R."/>
            <person name="Lee T.-H."/>
            <person name="Bashyal P."/>
            <person name="Kim T.-S."/>
            <person name="Lee W.-H."/>
            <person name="Kawkins C."/>
            <person name="Kim C.-K."/>
            <person name="Kim J.S."/>
            <person name="Ahn B.O."/>
            <person name="Rhee S.Y."/>
            <person name="Sohng J.K."/>
        </authorList>
    </citation>
    <scope>NUCLEOTIDE SEQUENCE</scope>
    <source>
        <tissue evidence="1">Leaf</tissue>
    </source>
</reference>
<accession>A0A834TEM8</accession>
<evidence type="ECO:0000313" key="1">
    <source>
        <dbReference type="EMBL" id="KAF7819881.1"/>
    </source>
</evidence>
<dbReference type="AlphaFoldDB" id="A0A834TEM8"/>
<dbReference type="Proteomes" id="UP000634136">
    <property type="component" value="Unassembled WGS sequence"/>
</dbReference>
<gene>
    <name evidence="1" type="ORF">G2W53_025336</name>
</gene>
<protein>
    <submittedName>
        <fullName evidence="1">Uncharacterized protein</fullName>
    </submittedName>
</protein>